<dbReference type="PROSITE" id="PS50994">
    <property type="entry name" value="INTEGRASE"/>
    <property type="match status" value="1"/>
</dbReference>
<dbReference type="GO" id="GO:0003677">
    <property type="term" value="F:DNA binding"/>
    <property type="evidence" value="ECO:0007669"/>
    <property type="project" value="InterPro"/>
</dbReference>
<dbReference type="InterPro" id="IPR009057">
    <property type="entry name" value="Homeodomain-like_sf"/>
</dbReference>
<reference evidence="4" key="1">
    <citation type="submission" date="2022-10" db="EMBL/GenBank/DDBJ databases">
        <title>The complete genomes of actinobacterial strains from the NBC collection.</title>
        <authorList>
            <person name="Joergensen T.S."/>
            <person name="Alvarez Arevalo M."/>
            <person name="Sterndorff E.B."/>
            <person name="Faurdal D."/>
            <person name="Vuksanovic O."/>
            <person name="Mourched A.-S."/>
            <person name="Charusanti P."/>
            <person name="Shaw S."/>
            <person name="Blin K."/>
            <person name="Weber T."/>
        </authorList>
    </citation>
    <scope>NUCLEOTIDE SEQUENCE</scope>
    <source>
        <strain evidence="4">NBC_00060</strain>
    </source>
</reference>
<dbReference type="Pfam" id="PF00665">
    <property type="entry name" value="rve"/>
    <property type="match status" value="1"/>
</dbReference>
<dbReference type="NCBIfam" id="NF033516">
    <property type="entry name" value="transpos_IS3"/>
    <property type="match status" value="1"/>
</dbReference>
<sequence>MAMEHYPAEFKADAVALYRSRPGATIKSVAEDLGVNTETLRNWIRAADGRRPGAHSPTRAAAAAEPQNPVEAELAAARKRIRELEEERDILRKAARYFAGGDALVNRCQFVADHQRRYGIKRLCTILGIARSSFYYWRRTAPARAARQAADAQLAARIRTVHAASDGTYGVPRITAELRDRGEHVNHKKIARIMRGIGLAGLRLRRKHRTTIPDQAAVKAAGLIGRDFTAQVPNTKYVGDITYLPVAGAKPLYLATVIDLCSRRLAGWAIADHMRAELVVDALAAAERTRGSLNDTIFHSDHGSQYTSTAFADSCAKAGVTQSMSGVGSSTDNAAAESWNAAMKRETLQGAKAWPTARHARLAAFRWASRYNTIRRHSRLGQRSPLAYENLFNEPSTTLPQAA</sequence>
<dbReference type="InterPro" id="IPR036397">
    <property type="entry name" value="RNaseH_sf"/>
</dbReference>
<feature type="domain" description="Integrase catalytic" evidence="3">
    <location>
        <begin position="229"/>
        <end position="393"/>
    </location>
</feature>
<dbReference type="PANTHER" id="PTHR46889">
    <property type="entry name" value="TRANSPOSASE INSF FOR INSERTION SEQUENCE IS3B-RELATED"/>
    <property type="match status" value="1"/>
</dbReference>
<gene>
    <name evidence="4" type="ORF">OHV25_01220</name>
</gene>
<accession>A0AAU2GRB1</accession>
<name>A0AAU2GRB1_9ACTN</name>
<dbReference type="InterPro" id="IPR002514">
    <property type="entry name" value="Transposase_8"/>
</dbReference>
<dbReference type="GO" id="GO:0006313">
    <property type="term" value="P:DNA transposition"/>
    <property type="evidence" value="ECO:0007669"/>
    <property type="project" value="InterPro"/>
</dbReference>
<organism evidence="4">
    <name type="scientific">Streptomyces sp. NBC_00060</name>
    <dbReference type="NCBI Taxonomy" id="2975636"/>
    <lineage>
        <taxon>Bacteria</taxon>
        <taxon>Bacillati</taxon>
        <taxon>Actinomycetota</taxon>
        <taxon>Actinomycetes</taxon>
        <taxon>Kitasatosporales</taxon>
        <taxon>Streptomycetaceae</taxon>
        <taxon>Streptomyces</taxon>
    </lineage>
</organism>
<dbReference type="SUPFAM" id="SSF46689">
    <property type="entry name" value="Homeodomain-like"/>
    <property type="match status" value="1"/>
</dbReference>
<dbReference type="Gene3D" id="3.30.420.10">
    <property type="entry name" value="Ribonuclease H-like superfamily/Ribonuclease H"/>
    <property type="match status" value="1"/>
</dbReference>
<dbReference type="InterPro" id="IPR050900">
    <property type="entry name" value="Transposase_IS3/IS150/IS904"/>
</dbReference>
<evidence type="ECO:0000313" key="4">
    <source>
        <dbReference type="EMBL" id="WTU38285.1"/>
    </source>
</evidence>
<protein>
    <submittedName>
        <fullName evidence="4">IS3 family transposase</fullName>
    </submittedName>
</protein>
<dbReference type="InterPro" id="IPR012337">
    <property type="entry name" value="RNaseH-like_sf"/>
</dbReference>
<dbReference type="Gene3D" id="1.10.10.60">
    <property type="entry name" value="Homeodomain-like"/>
    <property type="match status" value="1"/>
</dbReference>
<keyword evidence="2" id="KW-0175">Coiled coil</keyword>
<dbReference type="InterPro" id="IPR025948">
    <property type="entry name" value="HTH-like_dom"/>
</dbReference>
<dbReference type="InterPro" id="IPR001584">
    <property type="entry name" value="Integrase_cat-core"/>
</dbReference>
<dbReference type="SUPFAM" id="SSF53098">
    <property type="entry name" value="Ribonuclease H-like"/>
    <property type="match status" value="1"/>
</dbReference>
<dbReference type="GO" id="GO:0004803">
    <property type="term" value="F:transposase activity"/>
    <property type="evidence" value="ECO:0007669"/>
    <property type="project" value="InterPro"/>
</dbReference>
<evidence type="ECO:0000256" key="2">
    <source>
        <dbReference type="SAM" id="Coils"/>
    </source>
</evidence>
<dbReference type="InterPro" id="IPR048020">
    <property type="entry name" value="Transpos_IS3"/>
</dbReference>
<feature type="coiled-coil region" evidence="2">
    <location>
        <begin position="67"/>
        <end position="94"/>
    </location>
</feature>
<evidence type="ECO:0000259" key="3">
    <source>
        <dbReference type="PROSITE" id="PS50994"/>
    </source>
</evidence>
<dbReference type="AlphaFoldDB" id="A0AAU2GRB1"/>
<comment type="function">
    <text evidence="1">Involved in the transposition of the insertion sequence.</text>
</comment>
<evidence type="ECO:0000256" key="1">
    <source>
        <dbReference type="ARBA" id="ARBA00002286"/>
    </source>
</evidence>
<dbReference type="EMBL" id="CP108253">
    <property type="protein sequence ID" value="WTU38285.1"/>
    <property type="molecule type" value="Genomic_DNA"/>
</dbReference>
<dbReference type="Pfam" id="PF01527">
    <property type="entry name" value="HTH_Tnp_1"/>
    <property type="match status" value="1"/>
</dbReference>
<dbReference type="PANTHER" id="PTHR46889:SF4">
    <property type="entry name" value="TRANSPOSASE INSO FOR INSERTION SEQUENCE ELEMENT IS911B-RELATED"/>
    <property type="match status" value="1"/>
</dbReference>
<dbReference type="GO" id="GO:0015074">
    <property type="term" value="P:DNA integration"/>
    <property type="evidence" value="ECO:0007669"/>
    <property type="project" value="InterPro"/>
</dbReference>
<proteinExistence type="predicted"/>
<dbReference type="Pfam" id="PF13276">
    <property type="entry name" value="HTH_21"/>
    <property type="match status" value="1"/>
</dbReference>